<keyword evidence="2" id="KW-0472">Membrane</keyword>
<keyword evidence="2" id="KW-1133">Transmembrane helix</keyword>
<evidence type="ECO:0000313" key="3">
    <source>
        <dbReference type="EMBL" id="OQR81280.1"/>
    </source>
</evidence>
<feature type="region of interest" description="Disordered" evidence="1">
    <location>
        <begin position="52"/>
        <end position="89"/>
    </location>
</feature>
<evidence type="ECO:0000313" key="4">
    <source>
        <dbReference type="Proteomes" id="UP000243579"/>
    </source>
</evidence>
<feature type="transmembrane region" description="Helical" evidence="2">
    <location>
        <begin position="29"/>
        <end position="46"/>
    </location>
</feature>
<organism evidence="3 4">
    <name type="scientific">Achlya hypogyna</name>
    <name type="common">Oomycete</name>
    <name type="synonym">Protoachlya hypogyna</name>
    <dbReference type="NCBI Taxonomy" id="1202772"/>
    <lineage>
        <taxon>Eukaryota</taxon>
        <taxon>Sar</taxon>
        <taxon>Stramenopiles</taxon>
        <taxon>Oomycota</taxon>
        <taxon>Saprolegniomycetes</taxon>
        <taxon>Saprolegniales</taxon>
        <taxon>Achlyaceae</taxon>
        <taxon>Achlya</taxon>
    </lineage>
</organism>
<evidence type="ECO:0000256" key="1">
    <source>
        <dbReference type="SAM" id="MobiDB-lite"/>
    </source>
</evidence>
<dbReference type="Proteomes" id="UP000243579">
    <property type="component" value="Unassembled WGS sequence"/>
</dbReference>
<evidence type="ECO:0000256" key="2">
    <source>
        <dbReference type="SAM" id="Phobius"/>
    </source>
</evidence>
<proteinExistence type="predicted"/>
<dbReference type="EMBL" id="JNBR01002825">
    <property type="protein sequence ID" value="OQR81280.1"/>
    <property type="molecule type" value="Genomic_DNA"/>
</dbReference>
<accession>A0A1V9Y6D6</accession>
<keyword evidence="4" id="KW-1185">Reference proteome</keyword>
<sequence>MAHSSATHFVGGAVVASVVAVLGRAQQSLASDIACILLALAALLVLRTTADKDSVDPEADHTSRDEGARASQVAMRSQLPSLLNAVAND</sequence>
<comment type="caution">
    <text evidence="3">The sequence shown here is derived from an EMBL/GenBank/DDBJ whole genome shotgun (WGS) entry which is preliminary data.</text>
</comment>
<gene>
    <name evidence="3" type="ORF">ACHHYP_16520</name>
</gene>
<name>A0A1V9Y6D6_ACHHY</name>
<dbReference type="AlphaFoldDB" id="A0A1V9Y6D6"/>
<protein>
    <submittedName>
        <fullName evidence="3">Uncharacterized protein</fullName>
    </submittedName>
</protein>
<feature type="transmembrane region" description="Helical" evidence="2">
    <location>
        <begin position="6"/>
        <end position="22"/>
    </location>
</feature>
<keyword evidence="2" id="KW-0812">Transmembrane</keyword>
<feature type="compositionally biased region" description="Basic and acidic residues" evidence="1">
    <location>
        <begin position="52"/>
        <end position="68"/>
    </location>
</feature>
<reference evidence="3 4" key="1">
    <citation type="journal article" date="2014" name="Genome Biol. Evol.">
        <title>The secreted proteins of Achlya hypogyna and Thraustotheca clavata identify the ancestral oomycete secretome and reveal gene acquisitions by horizontal gene transfer.</title>
        <authorList>
            <person name="Misner I."/>
            <person name="Blouin N."/>
            <person name="Leonard G."/>
            <person name="Richards T.A."/>
            <person name="Lane C.E."/>
        </authorList>
    </citation>
    <scope>NUCLEOTIDE SEQUENCE [LARGE SCALE GENOMIC DNA]</scope>
    <source>
        <strain evidence="3 4">ATCC 48635</strain>
    </source>
</reference>